<feature type="compositionally biased region" description="Basic residues" evidence="1">
    <location>
        <begin position="51"/>
        <end position="64"/>
    </location>
</feature>
<gene>
    <name evidence="2" type="ORF">GCM10010365_52810</name>
</gene>
<evidence type="ECO:0000256" key="1">
    <source>
        <dbReference type="SAM" id="MobiDB-lite"/>
    </source>
</evidence>
<proteinExistence type="predicted"/>
<evidence type="ECO:0008006" key="4">
    <source>
        <dbReference type="Google" id="ProtNLM"/>
    </source>
</evidence>
<evidence type="ECO:0000313" key="2">
    <source>
        <dbReference type="EMBL" id="GGZ25960.1"/>
    </source>
</evidence>
<dbReference type="Proteomes" id="UP000622166">
    <property type="component" value="Unassembled WGS sequence"/>
</dbReference>
<reference evidence="2" key="1">
    <citation type="journal article" date="2014" name="Int. J. Syst. Evol. Microbiol.">
        <title>Complete genome sequence of Corynebacterium casei LMG S-19264T (=DSM 44701T), isolated from a smear-ripened cheese.</title>
        <authorList>
            <consortium name="US DOE Joint Genome Institute (JGI-PGF)"/>
            <person name="Walter F."/>
            <person name="Albersmeier A."/>
            <person name="Kalinowski J."/>
            <person name="Ruckert C."/>
        </authorList>
    </citation>
    <scope>NUCLEOTIDE SEQUENCE</scope>
    <source>
        <strain evidence="2">JCM 4815</strain>
    </source>
</reference>
<keyword evidence="3" id="KW-1185">Reference proteome</keyword>
<organism evidence="2 3">
    <name type="scientific">Streptomyces poonensis</name>
    <dbReference type="NCBI Taxonomy" id="68255"/>
    <lineage>
        <taxon>Bacteria</taxon>
        <taxon>Bacillati</taxon>
        <taxon>Actinomycetota</taxon>
        <taxon>Actinomycetes</taxon>
        <taxon>Kitasatosporales</taxon>
        <taxon>Streptomycetaceae</taxon>
        <taxon>Streptomyces</taxon>
    </lineage>
</organism>
<sequence>MFWKHLHRVGVPFGEMAWDHARDQVPDGTEEQIADAAAALLRRAHDGPAQRKGRASKRSRRVAARTRATTPDRPAPDPPAPQPDQEDPADTETAKVIPLGLDEDRLDHHARMLVVATSFVEKTVVCGRRLVLLNRHAISARRGLMVSGLPGTGKTSAITQLGLAHELLDRARHPNVTDRIPVLYITVPPAATARMVASEFARFLGLPVRGRSNMTDIIEAVVGVCTDTRTGLVLVDEIHNISQVTRTGAEVSDTLKYFSERIPATFVYAGINLETSELLAGTRGAQIAGRFTLVPTRPFPYGEEWKALVATLEKTLLLHDHPPGSLIKLDRYLHNRADGMIGALSHAIRGAAIDAILSGTERMTKEAIDAIPLDHAAETTRKPLKKTAVR</sequence>
<accession>A0A918PY68</accession>
<dbReference type="Pfam" id="PF05621">
    <property type="entry name" value="TniB"/>
    <property type="match status" value="1"/>
</dbReference>
<dbReference type="EMBL" id="BMVW01000012">
    <property type="protein sequence ID" value="GGZ25960.1"/>
    <property type="molecule type" value="Genomic_DNA"/>
</dbReference>
<evidence type="ECO:0000313" key="3">
    <source>
        <dbReference type="Proteomes" id="UP000622166"/>
    </source>
</evidence>
<reference evidence="2" key="2">
    <citation type="submission" date="2020-09" db="EMBL/GenBank/DDBJ databases">
        <authorList>
            <person name="Sun Q."/>
            <person name="Ohkuma M."/>
        </authorList>
    </citation>
    <scope>NUCLEOTIDE SEQUENCE</scope>
    <source>
        <strain evidence="2">JCM 4815</strain>
    </source>
</reference>
<dbReference type="AlphaFoldDB" id="A0A918PY68"/>
<protein>
    <recommendedName>
        <fullName evidence="4">ATP/GTP-binding protein</fullName>
    </recommendedName>
</protein>
<dbReference type="InterPro" id="IPR027417">
    <property type="entry name" value="P-loop_NTPase"/>
</dbReference>
<dbReference type="SUPFAM" id="SSF52540">
    <property type="entry name" value="P-loop containing nucleoside triphosphate hydrolases"/>
    <property type="match status" value="1"/>
</dbReference>
<dbReference type="Gene3D" id="3.40.50.300">
    <property type="entry name" value="P-loop containing nucleotide triphosphate hydrolases"/>
    <property type="match status" value="1"/>
</dbReference>
<comment type="caution">
    <text evidence="2">The sequence shown here is derived from an EMBL/GenBank/DDBJ whole genome shotgun (WGS) entry which is preliminary data.</text>
</comment>
<feature type="region of interest" description="Disordered" evidence="1">
    <location>
        <begin position="43"/>
        <end position="92"/>
    </location>
</feature>
<name>A0A918PY68_9ACTN</name>
<dbReference type="InterPro" id="IPR008868">
    <property type="entry name" value="TniB"/>
</dbReference>